<evidence type="ECO:0000313" key="2">
    <source>
        <dbReference type="EMBL" id="RHN75050.1"/>
    </source>
</evidence>
<dbReference type="Proteomes" id="UP000265566">
    <property type="component" value="Chromosome 2"/>
</dbReference>
<reference evidence="3" key="2">
    <citation type="journal article" date="2018" name="Nat. Plants">
        <title>Whole-genome landscape of Medicago truncatula symbiotic genes.</title>
        <authorList>
            <person name="Pecrix Y."/>
            <person name="Staton S.E."/>
            <person name="Sallet E."/>
            <person name="Lelandais-Briere C."/>
            <person name="Moreau S."/>
            <person name="Carrere S."/>
            <person name="Blein T."/>
            <person name="Jardinaud M.F."/>
            <person name="Latrasse D."/>
            <person name="Zouine M."/>
            <person name="Zahm M."/>
            <person name="Kreplak J."/>
            <person name="Mayjonade B."/>
            <person name="Satge C."/>
            <person name="Perez M."/>
            <person name="Cauet S."/>
            <person name="Marande W."/>
            <person name="Chantry-Darmon C."/>
            <person name="Lopez-Roques C."/>
            <person name="Bouchez O."/>
            <person name="Berard A."/>
            <person name="Debelle F."/>
            <person name="Munos S."/>
            <person name="Bendahmane A."/>
            <person name="Berges H."/>
            <person name="Niebel A."/>
            <person name="Buitink J."/>
            <person name="Frugier F."/>
            <person name="Benhamed M."/>
            <person name="Crespi M."/>
            <person name="Gouzy J."/>
            <person name="Gamas P."/>
        </authorList>
    </citation>
    <scope>NUCLEOTIDE SEQUENCE [LARGE SCALE GENOMIC DNA]</scope>
    <source>
        <strain evidence="3">cv. Jemalong A17</strain>
    </source>
</reference>
<organism evidence="1">
    <name type="scientific">Medicago truncatula</name>
    <name type="common">Barrel medic</name>
    <name type="synonym">Medicago tribuloides</name>
    <dbReference type="NCBI Taxonomy" id="3880"/>
    <lineage>
        <taxon>Eukaryota</taxon>
        <taxon>Viridiplantae</taxon>
        <taxon>Streptophyta</taxon>
        <taxon>Embryophyta</taxon>
        <taxon>Tracheophyta</taxon>
        <taxon>Spermatophyta</taxon>
        <taxon>Magnoliopsida</taxon>
        <taxon>eudicotyledons</taxon>
        <taxon>Gunneridae</taxon>
        <taxon>Pentapetalae</taxon>
        <taxon>rosids</taxon>
        <taxon>fabids</taxon>
        <taxon>Fabales</taxon>
        <taxon>Fabaceae</taxon>
        <taxon>Papilionoideae</taxon>
        <taxon>50 kb inversion clade</taxon>
        <taxon>NPAAA clade</taxon>
        <taxon>Hologalegina</taxon>
        <taxon>IRL clade</taxon>
        <taxon>Trifolieae</taxon>
        <taxon>Medicago</taxon>
    </lineage>
</organism>
<reference evidence="1" key="1">
    <citation type="submission" date="2012-05" db="EMBL/GenBank/DDBJ databases">
        <authorList>
            <person name="Krishnakumar V."/>
            <person name="Cheung F."/>
            <person name="Xiao Y."/>
            <person name="Chan A."/>
            <person name="Moskal W.A."/>
            <person name="Town C.D."/>
        </authorList>
    </citation>
    <scope>NUCLEOTIDE SEQUENCE</scope>
</reference>
<reference evidence="2" key="3">
    <citation type="journal article" date="2018" name="Nat. Plants">
        <title>Whole-genome landscape of Medicago truncatula symbiotic genes.</title>
        <authorList>
            <person name="Pecrix Y."/>
            <person name="Gamas P."/>
            <person name="Carrere S."/>
        </authorList>
    </citation>
    <scope>NUCLEOTIDE SEQUENCE</scope>
    <source>
        <tissue evidence="2">Leaves</tissue>
    </source>
</reference>
<dbReference type="EMBL" id="BT135986">
    <property type="protein sequence ID" value="AFK35781.1"/>
    <property type="molecule type" value="mRNA"/>
</dbReference>
<dbReference type="Gramene" id="rna11199">
    <property type="protein sequence ID" value="RHN75050.1"/>
    <property type="gene ID" value="gene11199"/>
</dbReference>
<evidence type="ECO:0000313" key="1">
    <source>
        <dbReference type="EMBL" id="AFK35781.1"/>
    </source>
</evidence>
<name>I3S689_MEDTR</name>
<evidence type="ECO:0000313" key="3">
    <source>
        <dbReference type="Proteomes" id="UP000265566"/>
    </source>
</evidence>
<dbReference type="AlphaFoldDB" id="I3S689"/>
<protein>
    <submittedName>
        <fullName evidence="1">Uncharacterized protein</fullName>
    </submittedName>
</protein>
<gene>
    <name evidence="2" type="ORF">MtrunA17_Chr2g0316941</name>
</gene>
<dbReference type="EMBL" id="PSQE01000002">
    <property type="protein sequence ID" value="RHN75050.1"/>
    <property type="molecule type" value="Genomic_DNA"/>
</dbReference>
<sequence length="66" mass="7565">MGLQNRSRSSNFRWWRNIKIKIQESLTWHTFIINNGGRRTRVTLHGGASKISHGTFKSTHLTTANG</sequence>
<accession>I3S689</accession>
<proteinExistence type="evidence at transcript level"/>